<feature type="region of interest" description="Disordered" evidence="1">
    <location>
        <begin position="1"/>
        <end position="93"/>
    </location>
</feature>
<name>A0A3E2GUV0_SCYLI</name>
<evidence type="ECO:0000313" key="2">
    <source>
        <dbReference type="EMBL" id="RFU24901.1"/>
    </source>
</evidence>
<gene>
    <name evidence="2" type="ORF">B7463_g11431</name>
</gene>
<feature type="compositionally biased region" description="Polar residues" evidence="1">
    <location>
        <begin position="47"/>
        <end position="61"/>
    </location>
</feature>
<dbReference type="Proteomes" id="UP000258309">
    <property type="component" value="Unassembled WGS sequence"/>
</dbReference>
<feature type="non-terminal residue" evidence="2">
    <location>
        <position position="1"/>
    </location>
</feature>
<evidence type="ECO:0000256" key="1">
    <source>
        <dbReference type="SAM" id="MobiDB-lite"/>
    </source>
</evidence>
<accession>A0A3E2GUV0</accession>
<dbReference type="STRING" id="5539.A0A3E2GUV0"/>
<dbReference type="GO" id="GO:0031578">
    <property type="term" value="P:mitotic spindle orientation checkpoint signaling"/>
    <property type="evidence" value="ECO:0007669"/>
    <property type="project" value="TreeGrafter"/>
</dbReference>
<dbReference type="OrthoDB" id="19159at2759"/>
<evidence type="ECO:0000313" key="3">
    <source>
        <dbReference type="Proteomes" id="UP000258309"/>
    </source>
</evidence>
<sequence>MPTTPLFTQHDVPRFARDTNSSRMAREHALSHRITSSSGGPLSTLTDQWKAQESAKTGLQGSSSQTKSKKSHSPLQKPQLIKPLSNLNNPKSVKGMFYNPVTFRWEGNENDLTPFDVPASSPTTASTPQDGFDAFDDEEDVFKNVPDLENPPSKEDDAGGGANGKKSEGLKDEWLVGEEFDVGPKFVRRQREEE</sequence>
<dbReference type="AlphaFoldDB" id="A0A3E2GUV0"/>
<dbReference type="PANTHER" id="PTHR35140">
    <property type="entry name" value="MITOTIC CHECK POINT PROTEIN BFA1"/>
    <property type="match status" value="1"/>
</dbReference>
<dbReference type="GO" id="GO:0005096">
    <property type="term" value="F:GTPase activator activity"/>
    <property type="evidence" value="ECO:0007669"/>
    <property type="project" value="InterPro"/>
</dbReference>
<reference evidence="2 3" key="1">
    <citation type="submission" date="2018-05" db="EMBL/GenBank/DDBJ databases">
        <title>Draft genome sequence of Scytalidium lignicola DSM 105466, a ubiquitous saprotrophic fungus.</title>
        <authorList>
            <person name="Buettner E."/>
            <person name="Gebauer A.M."/>
            <person name="Hofrichter M."/>
            <person name="Liers C."/>
            <person name="Kellner H."/>
        </authorList>
    </citation>
    <scope>NUCLEOTIDE SEQUENCE [LARGE SCALE GENOMIC DNA]</scope>
    <source>
        <strain evidence="2 3">DSM 105466</strain>
    </source>
</reference>
<dbReference type="GO" id="GO:1990334">
    <property type="term" value="C:Bfa1-Bub2 complex"/>
    <property type="evidence" value="ECO:0007669"/>
    <property type="project" value="InterPro"/>
</dbReference>
<comment type="caution">
    <text evidence="2">The sequence shown here is derived from an EMBL/GenBank/DDBJ whole genome shotgun (WGS) entry which is preliminary data.</text>
</comment>
<feature type="compositionally biased region" description="Low complexity" evidence="1">
    <location>
        <begin position="35"/>
        <end position="46"/>
    </location>
</feature>
<feature type="compositionally biased region" description="Polar residues" evidence="1">
    <location>
        <begin position="120"/>
        <end position="129"/>
    </location>
</feature>
<feature type="region of interest" description="Disordered" evidence="1">
    <location>
        <begin position="108"/>
        <end position="176"/>
    </location>
</feature>
<feature type="non-terminal residue" evidence="2">
    <location>
        <position position="194"/>
    </location>
</feature>
<proteinExistence type="predicted"/>
<feature type="compositionally biased region" description="Basic and acidic residues" evidence="1">
    <location>
        <begin position="165"/>
        <end position="174"/>
    </location>
</feature>
<dbReference type="EMBL" id="NCSJ02000389">
    <property type="protein sequence ID" value="RFU24901.1"/>
    <property type="molecule type" value="Genomic_DNA"/>
</dbReference>
<keyword evidence="3" id="KW-1185">Reference proteome</keyword>
<organism evidence="2 3">
    <name type="scientific">Scytalidium lignicola</name>
    <name type="common">Hyphomycete</name>
    <dbReference type="NCBI Taxonomy" id="5539"/>
    <lineage>
        <taxon>Eukaryota</taxon>
        <taxon>Fungi</taxon>
        <taxon>Dikarya</taxon>
        <taxon>Ascomycota</taxon>
        <taxon>Pezizomycotina</taxon>
        <taxon>Leotiomycetes</taxon>
        <taxon>Leotiomycetes incertae sedis</taxon>
        <taxon>Scytalidium</taxon>
    </lineage>
</organism>
<protein>
    <submittedName>
        <fullName evidence="2">Uncharacterized protein</fullName>
    </submittedName>
</protein>
<dbReference type="GO" id="GO:0044732">
    <property type="term" value="C:mitotic spindle pole body"/>
    <property type="evidence" value="ECO:0007669"/>
    <property type="project" value="TreeGrafter"/>
</dbReference>
<dbReference type="PANTHER" id="PTHR35140:SF1">
    <property type="entry name" value="MITOTIC CHECK POINT PROTEIN BFA1"/>
    <property type="match status" value="1"/>
</dbReference>
<dbReference type="InterPro" id="IPR034586">
    <property type="entry name" value="Bfa1/Byr4"/>
</dbReference>